<gene>
    <name evidence="1" type="ORF">GCM10025751_43610</name>
</gene>
<evidence type="ECO:0000313" key="1">
    <source>
        <dbReference type="EMBL" id="GAA5059523.1"/>
    </source>
</evidence>
<dbReference type="Proteomes" id="UP001501729">
    <property type="component" value="Unassembled WGS sequence"/>
</dbReference>
<organism evidence="1 2">
    <name type="scientific">Haladaptatus pallidirubidus</name>
    <dbReference type="NCBI Taxonomy" id="1008152"/>
    <lineage>
        <taxon>Archaea</taxon>
        <taxon>Methanobacteriati</taxon>
        <taxon>Methanobacteriota</taxon>
        <taxon>Stenosarchaea group</taxon>
        <taxon>Halobacteria</taxon>
        <taxon>Halobacteriales</taxon>
        <taxon>Haladaptataceae</taxon>
        <taxon>Haladaptatus</taxon>
    </lineage>
</organism>
<keyword evidence="2" id="KW-1185">Reference proteome</keyword>
<evidence type="ECO:0000313" key="2">
    <source>
        <dbReference type="Proteomes" id="UP001501729"/>
    </source>
</evidence>
<reference evidence="1 2" key="1">
    <citation type="journal article" date="2019" name="Int. J. Syst. Evol. Microbiol.">
        <title>The Global Catalogue of Microorganisms (GCM) 10K type strain sequencing project: providing services to taxonomists for standard genome sequencing and annotation.</title>
        <authorList>
            <consortium name="The Broad Institute Genomics Platform"/>
            <consortium name="The Broad Institute Genome Sequencing Center for Infectious Disease"/>
            <person name="Wu L."/>
            <person name="Ma J."/>
        </authorList>
    </citation>
    <scope>NUCLEOTIDE SEQUENCE [LARGE SCALE GENOMIC DNA]</scope>
    <source>
        <strain evidence="1 2">JCM 17504</strain>
    </source>
</reference>
<sequence>MEADNIEASKEAVEASDFDIDDDHAQVMDDVLVSGSTELLAPLDYFSNPARP</sequence>
<proteinExistence type="predicted"/>
<accession>A0AAV3UMP4</accession>
<dbReference type="EMBL" id="BAABKX010000018">
    <property type="protein sequence ID" value="GAA5059523.1"/>
    <property type="molecule type" value="Genomic_DNA"/>
</dbReference>
<name>A0AAV3UMP4_9EURY</name>
<comment type="caution">
    <text evidence="1">The sequence shown here is derived from an EMBL/GenBank/DDBJ whole genome shotgun (WGS) entry which is preliminary data.</text>
</comment>
<dbReference type="AlphaFoldDB" id="A0AAV3UMP4"/>
<protein>
    <submittedName>
        <fullName evidence="1">Uncharacterized protein</fullName>
    </submittedName>
</protein>